<evidence type="ECO:0000313" key="2">
    <source>
        <dbReference type="Proteomes" id="UP000029736"/>
    </source>
</evidence>
<dbReference type="RefSeq" id="WP_044219289.1">
    <property type="nucleotide sequence ID" value="NZ_JBKAGJ010000028.1"/>
</dbReference>
<dbReference type="AlphaFoldDB" id="A0A098SAK7"/>
<dbReference type="SUPFAM" id="SSF48452">
    <property type="entry name" value="TPR-like"/>
    <property type="match status" value="1"/>
</dbReference>
<dbReference type="Gene3D" id="1.25.40.10">
    <property type="entry name" value="Tetratricopeptide repeat domain"/>
    <property type="match status" value="1"/>
</dbReference>
<comment type="caution">
    <text evidence="1">The sequence shown here is derived from an EMBL/GenBank/DDBJ whole genome shotgun (WGS) entry which is preliminary data.</text>
</comment>
<keyword evidence="2" id="KW-1185">Reference proteome</keyword>
<dbReference type="EMBL" id="JPOS01000020">
    <property type="protein sequence ID" value="KGE88117.1"/>
    <property type="molecule type" value="Genomic_DNA"/>
</dbReference>
<name>A0A098SAK7_9BACT</name>
<proteinExistence type="predicted"/>
<gene>
    <name evidence="1" type="ORF">IX84_09790</name>
</gene>
<accession>A0A098SAK7</accession>
<sequence>MKAPSLILIVCLVFALNLTGQPRNAFSYISKPDQLEQEMEALVGPKYEKALAIYNRLVEAKGDRRFPVPAFAMTKAANNAAFLVYGGTQIGLEEKAYDICMSLGEQEGEAAIAGLLGHELVHFYEKHQWRSSFAQAYRELEIGRTLEGMVDQDKINNETQADYLGGFLAYSAGYPVFDNRAALLDKIYKTYPFPEVDTTGAYPSLNDRKALAQKSEEKLKDLVRVFEVGNLLAAIGQYDDARVFFKHILIDYQGREIYNNLGVVTVLEALEYFPESERKYRLPLELDMTFGAGSKDGFGDKVERRNKLLREAISYFNNAISMDPGYAPAYLNKACAYYMLGDNDRAAFYAGVEAKRNPGQFPKTKTDAQVLMAMLTARGGNLETAIQQLEKLEAPSAVALYNLSQMKQTPIPDGQKPNGPDAYDIDSVEPYNLTNFDRQYRRERKEIELFEALDFRIWTPEQVEGLSASTVYMVKSPNNPSLYLQLTDAGHPGELYDGFKAGTPRSELTDLYGEPKTSLELPTGEIMVYKEVLLLLDQNGQLSRWANYRFK</sequence>
<evidence type="ECO:0000313" key="1">
    <source>
        <dbReference type="EMBL" id="KGE88117.1"/>
    </source>
</evidence>
<dbReference type="InterPro" id="IPR011990">
    <property type="entry name" value="TPR-like_helical_dom_sf"/>
</dbReference>
<protein>
    <submittedName>
        <fullName evidence="1">Uncharacterized protein</fullName>
    </submittedName>
</protein>
<organism evidence="1 2">
    <name type="scientific">Phaeodactylibacter xiamenensis</name>
    <dbReference type="NCBI Taxonomy" id="1524460"/>
    <lineage>
        <taxon>Bacteria</taxon>
        <taxon>Pseudomonadati</taxon>
        <taxon>Bacteroidota</taxon>
        <taxon>Saprospiria</taxon>
        <taxon>Saprospirales</taxon>
        <taxon>Haliscomenobacteraceae</taxon>
        <taxon>Phaeodactylibacter</taxon>
    </lineage>
</organism>
<dbReference type="Proteomes" id="UP000029736">
    <property type="component" value="Unassembled WGS sequence"/>
</dbReference>
<dbReference type="STRING" id="1524460.IX84_09790"/>
<reference evidence="1 2" key="1">
    <citation type="journal article" date="2014" name="Int. J. Syst. Evol. Microbiol.">
        <title>Phaeodactylibacter xiamenensis gen. nov., sp. nov., a member of the family Saprospiraceae isolated from the marine alga Phaeodactylum tricornutum.</title>
        <authorList>
            <person name="Chen Z.Jr."/>
            <person name="Lei X."/>
            <person name="Lai Q."/>
            <person name="Li Y."/>
            <person name="Zhang B."/>
            <person name="Zhang J."/>
            <person name="Zhang H."/>
            <person name="Yang L."/>
            <person name="Zheng W."/>
            <person name="Tian Y."/>
            <person name="Yu Z."/>
            <person name="Xu H.Jr."/>
            <person name="Zheng T."/>
        </authorList>
    </citation>
    <scope>NUCLEOTIDE SEQUENCE [LARGE SCALE GENOMIC DNA]</scope>
    <source>
        <strain evidence="1 2">KD52</strain>
    </source>
</reference>
<dbReference type="OrthoDB" id="1376641at2"/>